<dbReference type="RefSeq" id="WP_069126539.1">
    <property type="nucleotide sequence ID" value="NZ_CP023483.1"/>
</dbReference>
<dbReference type="PANTHER" id="PTHR12526">
    <property type="entry name" value="GLYCOSYLTRANSFERASE"/>
    <property type="match status" value="1"/>
</dbReference>
<dbReference type="EMBL" id="CP023483">
    <property type="protein sequence ID" value="ATF26549.1"/>
    <property type="molecule type" value="Genomic_DNA"/>
</dbReference>
<dbReference type="OrthoDB" id="9813638at2"/>
<dbReference type="Gene3D" id="3.40.50.2000">
    <property type="entry name" value="Glycogen Phosphorylase B"/>
    <property type="match status" value="1"/>
</dbReference>
<organism evidence="1 2">
    <name type="scientific">Brochothrix thermosphacta</name>
    <name type="common">Microbacterium thermosphactum</name>
    <dbReference type="NCBI Taxonomy" id="2756"/>
    <lineage>
        <taxon>Bacteria</taxon>
        <taxon>Bacillati</taxon>
        <taxon>Bacillota</taxon>
        <taxon>Bacilli</taxon>
        <taxon>Bacillales</taxon>
        <taxon>Listeriaceae</taxon>
        <taxon>Brochothrix</taxon>
    </lineage>
</organism>
<evidence type="ECO:0000313" key="1">
    <source>
        <dbReference type="EMBL" id="ATF26549.1"/>
    </source>
</evidence>
<protein>
    <submittedName>
        <fullName evidence="1">Glycosyl transferase family 1</fullName>
    </submittedName>
</protein>
<accession>A0A1D2LXJ5</accession>
<dbReference type="AlphaFoldDB" id="A0A1D2LXJ5"/>
<keyword evidence="1" id="KW-0808">Transferase</keyword>
<sequence>MKWLFAYDHKFFRKGQQFFSKQAFPYEMWQRYLEHCDDLIVTGRIQKLNENDTNYSLSSGNQLTFVNIPDASNLGYFLPDNAAETALVKEIKKVDAVIARIPSQIGYLAVKVAQQLNKPYAVEIVGDPKESYRFHGNWKAKLYAPLATRTMKKVVKTAPFALYITEKELQKLYPTKGIQTACSNVELTHFADDFFINSRKERDLKHKVTFGMIGSLDSNYKGLDIALQALATIKSTIPEFEFRVLGSGMSSKWQKLVDELQLKDNVVFCGTMPAEEVFDWLKDIDIYLQPSRTEGQGRSVIEAMAMGCPAITSNVGGMKELTDDRMRFPNGDEQELAKIIQLLLENNVIYQQQIVRNYQAAMDFSKEILEEKRKIYYKKFMDWIEENEKR</sequence>
<dbReference type="KEGG" id="bths:CNY62_09180"/>
<dbReference type="CDD" id="cd03801">
    <property type="entry name" value="GT4_PimA-like"/>
    <property type="match status" value="1"/>
</dbReference>
<gene>
    <name evidence="1" type="ORF">CNY62_09180</name>
</gene>
<dbReference type="PANTHER" id="PTHR12526:SF630">
    <property type="entry name" value="GLYCOSYLTRANSFERASE"/>
    <property type="match status" value="1"/>
</dbReference>
<proteinExistence type="predicted"/>
<dbReference type="Proteomes" id="UP000243591">
    <property type="component" value="Chromosome"/>
</dbReference>
<dbReference type="GO" id="GO:0016740">
    <property type="term" value="F:transferase activity"/>
    <property type="evidence" value="ECO:0007669"/>
    <property type="project" value="UniProtKB-KW"/>
</dbReference>
<keyword evidence="2" id="KW-1185">Reference proteome</keyword>
<dbReference type="Pfam" id="PF13692">
    <property type="entry name" value="Glyco_trans_1_4"/>
    <property type="match status" value="1"/>
</dbReference>
<name>A0A1D2LXJ5_BROTH</name>
<reference evidence="1 2" key="1">
    <citation type="submission" date="2017-09" db="EMBL/GenBank/DDBJ databases">
        <title>Complete Genome Sequences of Two Strains of the Meat Spoilage Bacterium Brochothrix thermosphacta Isolated from Ground Chicken.</title>
        <authorList>
            <person name="Paoli G.C."/>
            <person name="Wijey C."/>
            <person name="Chen C.-Y."/>
            <person name="Nguyen L."/>
            <person name="Yan X."/>
            <person name="Irwin P.L."/>
        </authorList>
    </citation>
    <scope>NUCLEOTIDE SEQUENCE [LARGE SCALE GENOMIC DNA]</scope>
    <source>
        <strain evidence="1 2">BI</strain>
    </source>
</reference>
<dbReference type="SUPFAM" id="SSF53756">
    <property type="entry name" value="UDP-Glycosyltransferase/glycogen phosphorylase"/>
    <property type="match status" value="1"/>
</dbReference>
<evidence type="ECO:0000313" key="2">
    <source>
        <dbReference type="Proteomes" id="UP000243591"/>
    </source>
</evidence>